<dbReference type="Proteomes" id="UP000325440">
    <property type="component" value="Unassembled WGS sequence"/>
</dbReference>
<dbReference type="CDD" id="cd17657">
    <property type="entry name" value="CDC14_N"/>
    <property type="match status" value="1"/>
</dbReference>
<sequence>MSAEFNTLMTSNNTNGLEVAELSEFIKDQLYFMVLSNYKDSTTIQSFNDWKKSFNDNNVFYLNVDDFLVYDGFYSDFGPLNLAMIYRYIGIMREKFKVYKKLVHCSNLSDQKKRANAAFLICAYVVCL</sequence>
<accession>A0A5E4NNH5</accession>
<organism evidence="2 3">
    <name type="scientific">Cinara cedri</name>
    <dbReference type="NCBI Taxonomy" id="506608"/>
    <lineage>
        <taxon>Eukaryota</taxon>
        <taxon>Metazoa</taxon>
        <taxon>Ecdysozoa</taxon>
        <taxon>Arthropoda</taxon>
        <taxon>Hexapoda</taxon>
        <taxon>Insecta</taxon>
        <taxon>Pterygota</taxon>
        <taxon>Neoptera</taxon>
        <taxon>Paraneoptera</taxon>
        <taxon>Hemiptera</taxon>
        <taxon>Sternorrhyncha</taxon>
        <taxon>Aphidomorpha</taxon>
        <taxon>Aphidoidea</taxon>
        <taxon>Aphididae</taxon>
        <taxon>Lachninae</taxon>
        <taxon>Cinara</taxon>
    </lineage>
</organism>
<dbReference type="InterPro" id="IPR029260">
    <property type="entry name" value="DSPn"/>
</dbReference>
<gene>
    <name evidence="2" type="ORF">CINCED_3A013636</name>
</gene>
<dbReference type="OrthoDB" id="266663at2759"/>
<name>A0A5E4NNH5_9HEMI</name>
<evidence type="ECO:0000259" key="1">
    <source>
        <dbReference type="Pfam" id="PF14671"/>
    </source>
</evidence>
<keyword evidence="3" id="KW-1185">Reference proteome</keyword>
<evidence type="ECO:0000313" key="2">
    <source>
        <dbReference type="EMBL" id="VVC42963.1"/>
    </source>
</evidence>
<dbReference type="Gene3D" id="3.90.190.10">
    <property type="entry name" value="Protein tyrosine phosphatase superfamily"/>
    <property type="match status" value="1"/>
</dbReference>
<reference evidence="2 3" key="1">
    <citation type="submission" date="2019-08" db="EMBL/GenBank/DDBJ databases">
        <authorList>
            <person name="Alioto T."/>
            <person name="Alioto T."/>
            <person name="Gomez Garrido J."/>
        </authorList>
    </citation>
    <scope>NUCLEOTIDE SEQUENCE [LARGE SCALE GENOMIC DNA]</scope>
</reference>
<evidence type="ECO:0000313" key="3">
    <source>
        <dbReference type="Proteomes" id="UP000325440"/>
    </source>
</evidence>
<proteinExistence type="predicted"/>
<dbReference type="SUPFAM" id="SSF52799">
    <property type="entry name" value="(Phosphotyrosine protein) phosphatases II"/>
    <property type="match status" value="1"/>
</dbReference>
<feature type="domain" description="Dual specificity/tyrosine protein phosphatase N-terminal" evidence="1">
    <location>
        <begin position="24"/>
        <end position="127"/>
    </location>
</feature>
<dbReference type="InterPro" id="IPR029021">
    <property type="entry name" value="Prot-tyrosine_phosphatase-like"/>
</dbReference>
<protein>
    <submittedName>
        <fullName evidence="2">Protein-tyrosine phosphatase-like,Dual specificity/tyrosine protein phosphatase, N-terminal</fullName>
    </submittedName>
</protein>
<dbReference type="AlphaFoldDB" id="A0A5E4NNH5"/>
<dbReference type="EMBL" id="CABPRJ010002111">
    <property type="protein sequence ID" value="VVC42963.1"/>
    <property type="molecule type" value="Genomic_DNA"/>
</dbReference>
<dbReference type="Pfam" id="PF14671">
    <property type="entry name" value="DSPn"/>
    <property type="match status" value="1"/>
</dbReference>